<keyword evidence="2" id="KW-1185">Reference proteome</keyword>
<dbReference type="PANTHER" id="PTHR43513:SF3">
    <property type="entry name" value="DIHYDROOROTATE DEHYDROGENASE B (NAD(+)), ELECTRON TRANSFER SUBUNIT-RELATED"/>
    <property type="match status" value="1"/>
</dbReference>
<dbReference type="PANTHER" id="PTHR43513">
    <property type="entry name" value="DIHYDROOROTATE DEHYDROGENASE B (NAD(+)), ELECTRON TRANSFER SUBUNIT"/>
    <property type="match status" value="1"/>
</dbReference>
<dbReference type="Gene3D" id="3.40.50.80">
    <property type="entry name" value="Nucleotide-binding domain of ferredoxin-NADP reductase (FNR) module"/>
    <property type="match status" value="1"/>
</dbReference>
<dbReference type="Gene3D" id="1.10.1060.10">
    <property type="entry name" value="Alpha-helical ferredoxin"/>
    <property type="match status" value="1"/>
</dbReference>
<organism evidence="1 2">
    <name type="scientific">Candidatus Cyrtobacter comes</name>
    <dbReference type="NCBI Taxonomy" id="675776"/>
    <lineage>
        <taxon>Bacteria</taxon>
        <taxon>Pseudomonadati</taxon>
        <taxon>Pseudomonadota</taxon>
        <taxon>Alphaproteobacteria</taxon>
        <taxon>Rickettsiales</taxon>
        <taxon>Candidatus Midichloriaceae</taxon>
        <taxon>Candidatus Cyrtobacter</taxon>
    </lineage>
</organism>
<accession>A0ABU5L7S0</accession>
<dbReference type="EMBL" id="JARGYT010000025">
    <property type="protein sequence ID" value="MDZ5762176.1"/>
    <property type="molecule type" value="Genomic_DNA"/>
</dbReference>
<dbReference type="InterPro" id="IPR039261">
    <property type="entry name" value="FNR_nucleotide-bd"/>
</dbReference>
<protein>
    <submittedName>
        <fullName evidence="1">Bifunctional glutamate synthase subunit beta/2-polyprenylphenol hydroxylase</fullName>
    </submittedName>
</protein>
<dbReference type="CDD" id="cd06192">
    <property type="entry name" value="DHOD_e_trans_like"/>
    <property type="match status" value="1"/>
</dbReference>
<dbReference type="InterPro" id="IPR017938">
    <property type="entry name" value="Riboflavin_synthase-like_b-brl"/>
</dbReference>
<proteinExistence type="predicted"/>
<dbReference type="InterPro" id="IPR050353">
    <property type="entry name" value="PyrK_electron_transfer"/>
</dbReference>
<reference evidence="1 2" key="1">
    <citation type="submission" date="2023-02" db="EMBL/GenBank/DDBJ databases">
        <title>Host association and intracellularity evolved multiple times independently in the Rickettsiales.</title>
        <authorList>
            <person name="Castelli M."/>
            <person name="Nardi T."/>
            <person name="Gammuto L."/>
            <person name="Bellinzona G."/>
            <person name="Sabaneyeva E."/>
            <person name="Potekhin A."/>
            <person name="Serra V."/>
            <person name="Petroni G."/>
            <person name="Sassera D."/>
        </authorList>
    </citation>
    <scope>NUCLEOTIDE SEQUENCE [LARGE SCALE GENOMIC DNA]</scope>
    <source>
        <strain evidence="1 2">BOD18</strain>
    </source>
</reference>
<dbReference type="SUPFAM" id="SSF63380">
    <property type="entry name" value="Riboflavin synthase domain-like"/>
    <property type="match status" value="1"/>
</dbReference>
<dbReference type="InterPro" id="IPR009051">
    <property type="entry name" value="Helical_ferredxn"/>
</dbReference>
<sequence length="1063" mass="120086">MKNLLLKHGMQFSDLYTEAGIKKLDHIFLNELSLSEVSLYKKLIEYRNTDSYNPELTIDVAYFAENFIASFFGIEFEVKGRAGYYEKIEPVISCNRNFIQKKVVRSDMLSEQEICSNIDKAKQYLLSIGLGLQCEIELATQINNFMKDGNEEGLYHAKIYSCWIMGNKDAPQSNWTLFKVPAKKDYDKLIKIKKDENLITYDHYDKNKNEVTSLWNLKYCLYCHKRGKDSCSNGLRNNITYIKNPLDIELSGCPLDEKISEMNFVKSQGFIIAPLIIVTIDNPMVAATGHRICNECSRACIYQKQEAVDIPMVESQILNDVLNLPWGFEIYSLLTRWNPLKNNDYMPYVNIGKRVLVAGLGPAGFTLSHYLLNSGVNVVAIDGLKIEQMPSDISGIDEFGKRHIFKPIYNISEVYGEGAQGFGGVAEYGITQRWDKNYLRIIRLLLERRFNFRMYGGVQLGGNIKNDDLKTMNFSHVSLCLGAGSPNIPKIRNIFAKGVHCASDFLMQLHLDDALRKNSNTNLQIELPLIVIGAGLTAIDTAVEAFFYYAVQVEEFLSKSELLGDQFLDSLSEDDAKRAERFIKHAKLLRGTKNKREKISMLKSFGGAFVVYRSHFEKSPSYRTNYEELEDGLKEGIGFLENIEPIEIELDESGRCTGLRHKDGVIKAKTILIAAGTNPNSLIAKELDLELDGKFIKKKSGVLAKHGVSYFGDMHADYSGSVVRAIASAKYGHKYVINDIKESEYIAQHSFSDVDDALLSKIIRVSLIAKNTIEIIVRSKLAAKNFKPGQFYKFEAYKKNKKEFFMEGLALTGAEISGDLISLIVLETGASSSMCRSLKNGDAISLMGPTGEPTEILSNKTVMLVGGGLGNAVLFSIGKALRQNGCMVLYFAGYKAKDFLFKRDKIEDSSDIVVWCCDDDVLEIRRKQDLFFKMNIVEAIKKYNSVKDVPIPLQEVDRIISIGSDAMMQAVTFARYNQLSSSFKKECDVIVSINSPMQCMMKGICSRCVQKYKNNITGEEGYFYSCLAQDQNARYVDFEFLNRRLGQNSLLEKACFQFFKRIM</sequence>
<evidence type="ECO:0000313" key="2">
    <source>
        <dbReference type="Proteomes" id="UP001293791"/>
    </source>
</evidence>
<dbReference type="Proteomes" id="UP001293791">
    <property type="component" value="Unassembled WGS sequence"/>
</dbReference>
<name>A0ABU5L7S0_9RICK</name>
<gene>
    <name evidence="1" type="ORF">Cyrtocomes_00547</name>
</gene>
<dbReference type="SUPFAM" id="SSF51971">
    <property type="entry name" value="Nucleotide-binding domain"/>
    <property type="match status" value="1"/>
</dbReference>
<evidence type="ECO:0000313" key="1">
    <source>
        <dbReference type="EMBL" id="MDZ5762176.1"/>
    </source>
</evidence>
<dbReference type="Gene3D" id="2.40.30.10">
    <property type="entry name" value="Translation factors"/>
    <property type="match status" value="1"/>
</dbReference>
<dbReference type="SUPFAM" id="SSF52343">
    <property type="entry name" value="Ferredoxin reductase-like, C-terminal NADP-linked domain"/>
    <property type="match status" value="1"/>
</dbReference>
<comment type="caution">
    <text evidence="1">The sequence shown here is derived from an EMBL/GenBank/DDBJ whole genome shotgun (WGS) entry which is preliminary data.</text>
</comment>